<dbReference type="Gene3D" id="2.60.40.10">
    <property type="entry name" value="Immunoglobulins"/>
    <property type="match status" value="1"/>
</dbReference>
<dbReference type="PANTHER" id="PTHR10357">
    <property type="entry name" value="ALPHA-AMYLASE FAMILY MEMBER"/>
    <property type="match status" value="1"/>
</dbReference>
<dbReference type="InterPro" id="IPR014756">
    <property type="entry name" value="Ig_E-set"/>
</dbReference>
<dbReference type="Pfam" id="PF11941">
    <property type="entry name" value="DUF3459"/>
    <property type="match status" value="1"/>
</dbReference>
<evidence type="ECO:0000259" key="3">
    <source>
        <dbReference type="SMART" id="SM00642"/>
    </source>
</evidence>
<dbReference type="PANTHER" id="PTHR10357:SF210">
    <property type="entry name" value="MALTODEXTRIN GLUCOSIDASE"/>
    <property type="match status" value="1"/>
</dbReference>
<evidence type="ECO:0000256" key="1">
    <source>
        <dbReference type="ARBA" id="ARBA00022801"/>
    </source>
</evidence>
<proteinExistence type="predicted"/>
<dbReference type="Gene3D" id="3.20.20.80">
    <property type="entry name" value="Glycosidases"/>
    <property type="match status" value="1"/>
</dbReference>
<dbReference type="GO" id="GO:0016798">
    <property type="term" value="F:hydrolase activity, acting on glycosyl bonds"/>
    <property type="evidence" value="ECO:0007669"/>
    <property type="project" value="UniProtKB-KW"/>
</dbReference>
<dbReference type="SMART" id="SM00642">
    <property type="entry name" value="Aamy"/>
    <property type="match status" value="1"/>
</dbReference>
<dbReference type="EMBL" id="JBHSFA010000007">
    <property type="protein sequence ID" value="MFC4543491.1"/>
    <property type="molecule type" value="Genomic_DNA"/>
</dbReference>
<dbReference type="InterPro" id="IPR017853">
    <property type="entry name" value="GH"/>
</dbReference>
<dbReference type="CDD" id="cd11338">
    <property type="entry name" value="AmyAc_CMD"/>
    <property type="match status" value="1"/>
</dbReference>
<dbReference type="SUPFAM" id="SSF81296">
    <property type="entry name" value="E set domains"/>
    <property type="match status" value="1"/>
</dbReference>
<dbReference type="CDD" id="cd02857">
    <property type="entry name" value="E_set_CDase_PDE_N"/>
    <property type="match status" value="1"/>
</dbReference>
<organism evidence="4 5">
    <name type="scientific">Halosolutus amylolyticus</name>
    <dbReference type="NCBI Taxonomy" id="2932267"/>
    <lineage>
        <taxon>Archaea</taxon>
        <taxon>Methanobacteriati</taxon>
        <taxon>Methanobacteriota</taxon>
        <taxon>Stenosarchaea group</taxon>
        <taxon>Halobacteria</taxon>
        <taxon>Halobacteriales</taxon>
        <taxon>Natrialbaceae</taxon>
        <taxon>Halosolutus</taxon>
    </lineage>
</organism>
<dbReference type="Proteomes" id="UP001595898">
    <property type="component" value="Unassembled WGS sequence"/>
</dbReference>
<dbReference type="AlphaFoldDB" id="A0ABD5PSI3"/>
<dbReference type="RefSeq" id="WP_250139835.1">
    <property type="nucleotide sequence ID" value="NZ_JALIQP010000002.1"/>
</dbReference>
<dbReference type="Pfam" id="PF02903">
    <property type="entry name" value="Alpha-amylase_N"/>
    <property type="match status" value="1"/>
</dbReference>
<dbReference type="InterPro" id="IPR004185">
    <property type="entry name" value="Glyco_hydro_13_lg-like_dom"/>
</dbReference>
<dbReference type="SUPFAM" id="SSF51011">
    <property type="entry name" value="Glycosyl hydrolase domain"/>
    <property type="match status" value="1"/>
</dbReference>
<reference evidence="4 5" key="1">
    <citation type="journal article" date="2019" name="Int. J. Syst. Evol. Microbiol.">
        <title>The Global Catalogue of Microorganisms (GCM) 10K type strain sequencing project: providing services to taxonomists for standard genome sequencing and annotation.</title>
        <authorList>
            <consortium name="The Broad Institute Genomics Platform"/>
            <consortium name="The Broad Institute Genome Sequencing Center for Infectious Disease"/>
            <person name="Wu L."/>
            <person name="Ma J."/>
        </authorList>
    </citation>
    <scope>NUCLEOTIDE SEQUENCE [LARGE SCALE GENOMIC DNA]</scope>
    <source>
        <strain evidence="4 5">WLHS5</strain>
    </source>
</reference>
<keyword evidence="2" id="KW-0326">Glycosidase</keyword>
<dbReference type="InterPro" id="IPR013783">
    <property type="entry name" value="Ig-like_fold"/>
</dbReference>
<evidence type="ECO:0000256" key="2">
    <source>
        <dbReference type="ARBA" id="ARBA00023295"/>
    </source>
</evidence>
<dbReference type="InterPro" id="IPR045857">
    <property type="entry name" value="O16G_dom_2"/>
</dbReference>
<comment type="caution">
    <text evidence="4">The sequence shown here is derived from an EMBL/GenBank/DDBJ whole genome shotgun (WGS) entry which is preliminary data.</text>
</comment>
<sequence>MTICREAVHHKPKSNYAYAFDETTVHVRLRTKHGDVDRCRLLHGDKFEWPESTELTPMERVHSDAHYDYWQLAVEPDNRRLCYAFLLETADEALWYTEWGFESRAENELPTAGTDRSLHYFEYPFLNPADVHEPPEWVSDAIFYQIFPERFANGDRELDPESVEAWGGRPTRESFFGGDLQGIIDNLDYLEDLGITALYLNPIFESSSNHKYNTADYRRIDPHFGDEETLRELVDAAHDRDIRVMLDAVFNHCGRQFAPFQDVVENGADSAYADWFHVHEFPIEFEPRPNYDTFGFEAYMPKLNTGNPEVKEYLFDVATYWIEEVGIDGWRLDVADEVDHQFWRELRREVKAVKPGAYILGEIWHDSRPWLRGDQFDAVMNYPFTYAVYDFLTNESIDGTEFADKISRFLVRYPEQVNQVLFNLLDSHDTPRLLHRCDGDKRSLRLALLLLFTYRGTPCLYYGDEVGMTGGDDPDCRQPMVWDRSEQDRELRAFVAELIELRSSLPALRGGTLRFVDEECHGDRVVYRRIADDGDEITVAINRGPDPVDVSLPTDARDRELLFQVGDSDLVQGEDGQVTLSPTSGAVWR</sequence>
<evidence type="ECO:0000313" key="5">
    <source>
        <dbReference type="Proteomes" id="UP001595898"/>
    </source>
</evidence>
<dbReference type="Gene3D" id="3.90.400.10">
    <property type="entry name" value="Oligo-1,6-glucosidase, Domain 2"/>
    <property type="match status" value="1"/>
</dbReference>
<protein>
    <submittedName>
        <fullName evidence="4">Glycoside hydrolase family 13 protein</fullName>
    </submittedName>
</protein>
<dbReference type="Pfam" id="PF00128">
    <property type="entry name" value="Alpha-amylase"/>
    <property type="match status" value="1"/>
</dbReference>
<dbReference type="SUPFAM" id="SSF51445">
    <property type="entry name" value="(Trans)glycosidases"/>
    <property type="match status" value="1"/>
</dbReference>
<dbReference type="Gene3D" id="2.60.40.1180">
    <property type="entry name" value="Golgi alpha-mannosidase II"/>
    <property type="match status" value="1"/>
</dbReference>
<dbReference type="InterPro" id="IPR022567">
    <property type="entry name" value="DUF3459"/>
</dbReference>
<keyword evidence="5" id="KW-1185">Reference proteome</keyword>
<name>A0ABD5PSI3_9EURY</name>
<evidence type="ECO:0000313" key="4">
    <source>
        <dbReference type="EMBL" id="MFC4543491.1"/>
    </source>
</evidence>
<keyword evidence="1 4" id="KW-0378">Hydrolase</keyword>
<dbReference type="InterPro" id="IPR013780">
    <property type="entry name" value="Glyco_hydro_b"/>
</dbReference>
<accession>A0ABD5PSI3</accession>
<dbReference type="InterPro" id="IPR006047">
    <property type="entry name" value="GH13_cat_dom"/>
</dbReference>
<feature type="domain" description="Glycosyl hydrolase family 13 catalytic" evidence="3">
    <location>
        <begin position="145"/>
        <end position="502"/>
    </location>
</feature>
<gene>
    <name evidence="4" type="ORF">ACFO5R_16285</name>
</gene>